<gene>
    <name evidence="2" type="ORF">B9T62_14880</name>
</gene>
<dbReference type="OrthoDB" id="2661400at2"/>
<feature type="compositionally biased region" description="Basic and acidic residues" evidence="1">
    <location>
        <begin position="7"/>
        <end position="28"/>
    </location>
</feature>
<name>A0A2Z2K989_9BACL</name>
<evidence type="ECO:0000313" key="2">
    <source>
        <dbReference type="EMBL" id="ASA21947.1"/>
    </source>
</evidence>
<dbReference type="EMBL" id="CP021780">
    <property type="protein sequence ID" value="ASA21947.1"/>
    <property type="molecule type" value="Genomic_DNA"/>
</dbReference>
<feature type="region of interest" description="Disordered" evidence="1">
    <location>
        <begin position="1"/>
        <end position="34"/>
    </location>
</feature>
<dbReference type="KEGG" id="pdh:B9T62_14880"/>
<dbReference type="AlphaFoldDB" id="A0A2Z2K989"/>
<dbReference type="Proteomes" id="UP000249890">
    <property type="component" value="Chromosome"/>
</dbReference>
<accession>A0A2Z2K989</accession>
<organism evidence="2 3">
    <name type="scientific">Paenibacillus donghaensis</name>
    <dbReference type="NCBI Taxonomy" id="414771"/>
    <lineage>
        <taxon>Bacteria</taxon>
        <taxon>Bacillati</taxon>
        <taxon>Bacillota</taxon>
        <taxon>Bacilli</taxon>
        <taxon>Bacillales</taxon>
        <taxon>Paenibacillaceae</taxon>
        <taxon>Paenibacillus</taxon>
    </lineage>
</organism>
<dbReference type="RefSeq" id="WP_087915952.1">
    <property type="nucleotide sequence ID" value="NZ_CP021780.1"/>
</dbReference>
<keyword evidence="3" id="KW-1185">Reference proteome</keyword>
<evidence type="ECO:0000256" key="1">
    <source>
        <dbReference type="SAM" id="MobiDB-lite"/>
    </source>
</evidence>
<protein>
    <submittedName>
        <fullName evidence="2">Uncharacterized protein</fullName>
    </submittedName>
</protein>
<evidence type="ECO:0000313" key="3">
    <source>
        <dbReference type="Proteomes" id="UP000249890"/>
    </source>
</evidence>
<reference evidence="2 3" key="1">
    <citation type="submission" date="2017-06" db="EMBL/GenBank/DDBJ databases">
        <title>Complete genome sequence of Paenibacillus donghaensis KCTC 13049T isolated from East Sea sediment, South Korea.</title>
        <authorList>
            <person name="Jung B.K."/>
            <person name="Hong S.-J."/>
            <person name="Shin J.-H."/>
        </authorList>
    </citation>
    <scope>NUCLEOTIDE SEQUENCE [LARGE SCALE GENOMIC DNA]</scope>
    <source>
        <strain evidence="2 3">KCTC 13049</strain>
    </source>
</reference>
<sequence>MVYNKQVWKDEIPDMTKPIKDASGKQKADPQTGRPLFELVQEGTRITSARLNHVEEGIAAAHEQADQNAVDIDSHEKDAVRHITAAERTDWKAKETPAGAQAKADAALSSAKTYADTALLAKADKSSTYSKTETDQRIKSVVGAAPDALDTLKEIGDALNNDPNFAATVTNQLSGKVDKVASKQLSTENYSTAEKAKLAGITAGAGGAGSATDAVIGNRTATDTATPSLTGTLTALLSSLFTLIKGVTGKSSVLTAPAITLETTKAHVDNGNLHTTAGEKTKLAGIAAGAEVNQNAFATVNNIPAVAKSDTLTVTGGTGITVTTNPTTRTMFVTATGTATPGAHGSSHNIDGSDPIPDLVSVKAKVEALEDFLAYMPIDGGGFDTPPGGPVIDGGMI</sequence>
<proteinExistence type="predicted"/>